<keyword evidence="2" id="KW-1185">Reference proteome</keyword>
<sequence>MLSYAVRETFSLRSQAHALLRVQTKMTLLRECPIELSPGDSTDWPRLHRSRQPHYRTIKIPKQATGGQIAFTV</sequence>
<gene>
    <name evidence="1" type="ORF">RRG08_004145</name>
</gene>
<protein>
    <submittedName>
        <fullName evidence="1">Uncharacterized protein</fullName>
    </submittedName>
</protein>
<comment type="caution">
    <text evidence="1">The sequence shown here is derived from an EMBL/GenBank/DDBJ whole genome shotgun (WGS) entry which is preliminary data.</text>
</comment>
<proteinExistence type="predicted"/>
<accession>A0AAE1D5P7</accession>
<dbReference type="Proteomes" id="UP001283361">
    <property type="component" value="Unassembled WGS sequence"/>
</dbReference>
<organism evidence="1 2">
    <name type="scientific">Elysia crispata</name>
    <name type="common">lettuce slug</name>
    <dbReference type="NCBI Taxonomy" id="231223"/>
    <lineage>
        <taxon>Eukaryota</taxon>
        <taxon>Metazoa</taxon>
        <taxon>Spiralia</taxon>
        <taxon>Lophotrochozoa</taxon>
        <taxon>Mollusca</taxon>
        <taxon>Gastropoda</taxon>
        <taxon>Heterobranchia</taxon>
        <taxon>Euthyneura</taxon>
        <taxon>Panpulmonata</taxon>
        <taxon>Sacoglossa</taxon>
        <taxon>Placobranchoidea</taxon>
        <taxon>Plakobranchidae</taxon>
        <taxon>Elysia</taxon>
    </lineage>
</organism>
<name>A0AAE1D5P7_9GAST</name>
<reference evidence="1" key="1">
    <citation type="journal article" date="2023" name="G3 (Bethesda)">
        <title>A reference genome for the long-term kleptoplast-retaining sea slug Elysia crispata morphotype clarki.</title>
        <authorList>
            <person name="Eastman K.E."/>
            <person name="Pendleton A.L."/>
            <person name="Shaikh M.A."/>
            <person name="Suttiyut T."/>
            <person name="Ogas R."/>
            <person name="Tomko P."/>
            <person name="Gavelis G."/>
            <person name="Widhalm J.R."/>
            <person name="Wisecaver J.H."/>
        </authorList>
    </citation>
    <scope>NUCLEOTIDE SEQUENCE</scope>
    <source>
        <strain evidence="1">ECLA1</strain>
    </source>
</reference>
<dbReference type="AlphaFoldDB" id="A0AAE1D5P7"/>
<evidence type="ECO:0000313" key="2">
    <source>
        <dbReference type="Proteomes" id="UP001283361"/>
    </source>
</evidence>
<dbReference type="EMBL" id="JAWDGP010005274">
    <property type="protein sequence ID" value="KAK3758324.1"/>
    <property type="molecule type" value="Genomic_DNA"/>
</dbReference>
<evidence type="ECO:0000313" key="1">
    <source>
        <dbReference type="EMBL" id="KAK3758324.1"/>
    </source>
</evidence>